<dbReference type="PANTHER" id="PTHR38681">
    <property type="entry name" value="RETROVIRUS-RELATED POL POLYPROTEIN FROM TRANSPOSON 412-LIKE PROTEIN-RELATED"/>
    <property type="match status" value="1"/>
</dbReference>
<dbReference type="InterPro" id="IPR012337">
    <property type="entry name" value="RNaseH-like_sf"/>
</dbReference>
<evidence type="ECO:0008006" key="2">
    <source>
        <dbReference type="Google" id="ProtNLM"/>
    </source>
</evidence>
<dbReference type="InterPro" id="IPR036397">
    <property type="entry name" value="RNaseH_sf"/>
</dbReference>
<dbReference type="InParanoid" id="A0A1X7UCZ7"/>
<proteinExistence type="predicted"/>
<sequence length="105" mass="11985">MQVLGSYCICTTAYHPFANGMVERLHRQLKAAIKCLQSPHDWLSGLPGILLGIRTALKEDIGCTTQLNWCMVLLYGFLESLFPLILNEFQILFLMLYSCEQQCKQ</sequence>
<protein>
    <recommendedName>
        <fullName evidence="2">Integrase catalytic domain-containing protein</fullName>
    </recommendedName>
</protein>
<evidence type="ECO:0000313" key="1">
    <source>
        <dbReference type="EnsemblMetazoa" id="Aqu2.1.25525_001"/>
    </source>
</evidence>
<name>A0A1X7UCZ7_AMPQE</name>
<organism evidence="1">
    <name type="scientific">Amphimedon queenslandica</name>
    <name type="common">Sponge</name>
    <dbReference type="NCBI Taxonomy" id="400682"/>
    <lineage>
        <taxon>Eukaryota</taxon>
        <taxon>Metazoa</taxon>
        <taxon>Porifera</taxon>
        <taxon>Demospongiae</taxon>
        <taxon>Heteroscleromorpha</taxon>
        <taxon>Haplosclerida</taxon>
        <taxon>Niphatidae</taxon>
        <taxon>Amphimedon</taxon>
    </lineage>
</organism>
<dbReference type="PANTHER" id="PTHR38681:SF1">
    <property type="entry name" value="RETROVIRUS-RELATED POL POLYPROTEIN FROM TRANSPOSON 412-LIKE PROTEIN"/>
    <property type="match status" value="1"/>
</dbReference>
<dbReference type="EnsemblMetazoa" id="Aqu2.1.25525_001">
    <property type="protein sequence ID" value="Aqu2.1.25525_001"/>
    <property type="gene ID" value="Aqu2.1.25525"/>
</dbReference>
<reference evidence="1" key="1">
    <citation type="submission" date="2017-05" db="UniProtKB">
        <authorList>
            <consortium name="EnsemblMetazoa"/>
        </authorList>
    </citation>
    <scope>IDENTIFICATION</scope>
</reference>
<dbReference type="GO" id="GO:0003676">
    <property type="term" value="F:nucleic acid binding"/>
    <property type="evidence" value="ECO:0007669"/>
    <property type="project" value="InterPro"/>
</dbReference>
<dbReference type="AlphaFoldDB" id="A0A1X7UCZ7"/>
<dbReference type="Gene3D" id="3.30.420.10">
    <property type="entry name" value="Ribonuclease H-like superfamily/Ribonuclease H"/>
    <property type="match status" value="1"/>
</dbReference>
<dbReference type="SUPFAM" id="SSF53098">
    <property type="entry name" value="Ribonuclease H-like"/>
    <property type="match status" value="1"/>
</dbReference>
<accession>A0A1X7UCZ7</accession>